<evidence type="ECO:0000313" key="3">
    <source>
        <dbReference type="Proteomes" id="UP000323142"/>
    </source>
</evidence>
<feature type="region of interest" description="Disordered" evidence="1">
    <location>
        <begin position="158"/>
        <end position="178"/>
    </location>
</feature>
<accession>A0A5B2VB65</accession>
<dbReference type="Proteomes" id="UP000323142">
    <property type="component" value="Unassembled WGS sequence"/>
</dbReference>
<evidence type="ECO:0000313" key="2">
    <source>
        <dbReference type="EMBL" id="KAA2235885.1"/>
    </source>
</evidence>
<keyword evidence="3" id="KW-1185">Reference proteome</keyword>
<gene>
    <name evidence="2" type="ORF">F0L46_17760</name>
</gene>
<dbReference type="EMBL" id="VUOA01000032">
    <property type="protein sequence ID" value="KAA2235885.1"/>
    <property type="molecule type" value="Genomic_DNA"/>
</dbReference>
<name>A0A5B2VB65_9HYPH</name>
<sequence length="205" mass="22686">MAEKIAEYTKLDVEQERQYTTLAKEFGLDSASMYPEIGLWRADLVAYDGSEPNAVIELKIFDERGVASEIQRDLHKAAIASLPVNSYVGVMVCELETSSLRDRIEALEDWLSRGYPEAASEAKVRKLRCGPIYKEAKGWTWCFAAAARLSPSGEHLSELAPYGGNSDPQSDRAGGEGDFQKTLQELSALLDRAKALITRRKGDPL</sequence>
<comment type="caution">
    <text evidence="2">The sequence shown here is derived from an EMBL/GenBank/DDBJ whole genome shotgun (WGS) entry which is preliminary data.</text>
</comment>
<evidence type="ECO:0000256" key="1">
    <source>
        <dbReference type="SAM" id="MobiDB-lite"/>
    </source>
</evidence>
<protein>
    <submittedName>
        <fullName evidence="2">Uncharacterized protein</fullName>
    </submittedName>
</protein>
<reference evidence="2 3" key="2">
    <citation type="submission" date="2019-09" db="EMBL/GenBank/DDBJ databases">
        <authorList>
            <person name="Jin C."/>
        </authorList>
    </citation>
    <scope>NUCLEOTIDE SEQUENCE [LARGE SCALE GENOMIC DNA]</scope>
    <source>
        <strain evidence="2 3">BN140002</strain>
    </source>
</reference>
<reference evidence="2 3" key="1">
    <citation type="submission" date="2019-09" db="EMBL/GenBank/DDBJ databases">
        <title>Salinarimonas rosea gen. nov., sp. nov., a new member of the a-2 subgroup of the Proteobacteria.</title>
        <authorList>
            <person name="Liu J."/>
        </authorList>
    </citation>
    <scope>NUCLEOTIDE SEQUENCE [LARGE SCALE GENOMIC DNA]</scope>
    <source>
        <strain evidence="2 3">BN140002</strain>
    </source>
</reference>
<proteinExistence type="predicted"/>
<feature type="compositionally biased region" description="Basic and acidic residues" evidence="1">
    <location>
        <begin position="169"/>
        <end position="178"/>
    </location>
</feature>
<organism evidence="2 3">
    <name type="scientific">Salinarimonas soli</name>
    <dbReference type="NCBI Taxonomy" id="1638099"/>
    <lineage>
        <taxon>Bacteria</taxon>
        <taxon>Pseudomonadati</taxon>
        <taxon>Pseudomonadota</taxon>
        <taxon>Alphaproteobacteria</taxon>
        <taxon>Hyphomicrobiales</taxon>
        <taxon>Salinarimonadaceae</taxon>
        <taxon>Salinarimonas</taxon>
    </lineage>
</organism>
<dbReference type="AlphaFoldDB" id="A0A5B2VB65"/>